<dbReference type="SUPFAM" id="SSF48097">
    <property type="entry name" value="Regulator of G-protein signaling, RGS"/>
    <property type="match status" value="1"/>
</dbReference>
<reference evidence="2" key="1">
    <citation type="submission" date="2016-06" db="UniProtKB">
        <authorList>
            <consortium name="WormBaseParasite"/>
        </authorList>
    </citation>
    <scope>IDENTIFICATION</scope>
</reference>
<dbReference type="WBParaSite" id="GPUH_0000466101-mRNA-1">
    <property type="protein sequence ID" value="GPUH_0000466101-mRNA-1"/>
    <property type="gene ID" value="GPUH_0000466101"/>
</dbReference>
<sequence>LIRDREGRLQFTKFLESEYSEENILWAVEELHAVDPSDVHLLDTVHEIYSKFVAADSSLAINIDHDTRAEILEHIERPSRNNANVLHIFDKAQAHVYRWEFRHSLGSLCNTSSS</sequence>
<dbReference type="AlphaFoldDB" id="A0A183D7G3"/>
<dbReference type="InterPro" id="IPR044926">
    <property type="entry name" value="RGS_subdomain_2"/>
</dbReference>
<dbReference type="InterPro" id="IPR024066">
    <property type="entry name" value="RGS_subdom1/3"/>
</dbReference>
<accession>A0A183D7G3</accession>
<dbReference type="InterPro" id="IPR016137">
    <property type="entry name" value="RGS"/>
</dbReference>
<dbReference type="Pfam" id="PF00615">
    <property type="entry name" value="RGS"/>
    <property type="match status" value="1"/>
</dbReference>
<dbReference type="PROSITE" id="PS50132">
    <property type="entry name" value="RGS"/>
    <property type="match status" value="1"/>
</dbReference>
<dbReference type="Gene3D" id="1.10.167.10">
    <property type="entry name" value="Regulator of G-protein Signalling 4, domain 2"/>
    <property type="match status" value="1"/>
</dbReference>
<dbReference type="Gene3D" id="1.10.196.10">
    <property type="match status" value="1"/>
</dbReference>
<evidence type="ECO:0000313" key="2">
    <source>
        <dbReference type="WBParaSite" id="GPUH_0000466101-mRNA-1"/>
    </source>
</evidence>
<dbReference type="PANTHER" id="PTHR10845">
    <property type="entry name" value="REGULATOR OF G PROTEIN SIGNALING"/>
    <property type="match status" value="1"/>
</dbReference>
<evidence type="ECO:0000259" key="1">
    <source>
        <dbReference type="PROSITE" id="PS50132"/>
    </source>
</evidence>
<protein>
    <submittedName>
        <fullName evidence="2">RGS domain-containing protein</fullName>
    </submittedName>
</protein>
<name>A0A183D7G3_9BILA</name>
<proteinExistence type="predicted"/>
<dbReference type="InterPro" id="IPR036305">
    <property type="entry name" value="RGS_sf"/>
</dbReference>
<feature type="domain" description="RGS" evidence="1">
    <location>
        <begin position="1"/>
        <end position="98"/>
    </location>
</feature>
<dbReference type="SMART" id="SM00315">
    <property type="entry name" value="RGS"/>
    <property type="match status" value="1"/>
</dbReference>
<organism evidence="2">
    <name type="scientific">Gongylonema pulchrum</name>
    <dbReference type="NCBI Taxonomy" id="637853"/>
    <lineage>
        <taxon>Eukaryota</taxon>
        <taxon>Metazoa</taxon>
        <taxon>Ecdysozoa</taxon>
        <taxon>Nematoda</taxon>
        <taxon>Chromadorea</taxon>
        <taxon>Rhabditida</taxon>
        <taxon>Spirurina</taxon>
        <taxon>Spiruromorpha</taxon>
        <taxon>Spiruroidea</taxon>
        <taxon>Gongylonematidae</taxon>
        <taxon>Gongylonema</taxon>
    </lineage>
</organism>
<dbReference type="PANTHER" id="PTHR10845:SF254">
    <property type="entry name" value="RGS DOMAIN-CONTAINING PROTEIN-RELATED"/>
    <property type="match status" value="1"/>
</dbReference>